<dbReference type="GO" id="GO:0000977">
    <property type="term" value="F:RNA polymerase II transcription regulatory region sequence-specific DNA binding"/>
    <property type="evidence" value="ECO:0007669"/>
    <property type="project" value="TreeGrafter"/>
</dbReference>
<keyword evidence="5" id="KW-0539">Nucleus</keyword>
<evidence type="ECO:0000313" key="8">
    <source>
        <dbReference type="Proteomes" id="UP000095284"/>
    </source>
</evidence>
<dbReference type="PANTHER" id="PTHR23043:SF17">
    <property type="entry name" value="PROTEIN SIMILAR"/>
    <property type="match status" value="1"/>
</dbReference>
<dbReference type="GO" id="GO:0000981">
    <property type="term" value="F:DNA-binding transcription factor activity, RNA polymerase II-specific"/>
    <property type="evidence" value="ECO:0007669"/>
    <property type="project" value="TreeGrafter"/>
</dbReference>
<dbReference type="PROSITE" id="PS50112">
    <property type="entry name" value="PAS"/>
    <property type="match status" value="1"/>
</dbReference>
<dbReference type="GO" id="GO:0010557">
    <property type="term" value="P:positive regulation of macromolecule biosynthetic process"/>
    <property type="evidence" value="ECO:0007669"/>
    <property type="project" value="UniProtKB-ARBA"/>
</dbReference>
<dbReference type="eggNOG" id="KOG3559">
    <property type="taxonomic scope" value="Eukaryota"/>
</dbReference>
<dbReference type="SMART" id="SM00353">
    <property type="entry name" value="HLH"/>
    <property type="match status" value="1"/>
</dbReference>
<organism evidence="8 9">
    <name type="scientific">Bursaphelenchus xylophilus</name>
    <name type="common">Pinewood nematode worm</name>
    <name type="synonym">Aphelenchoides xylophilus</name>
    <dbReference type="NCBI Taxonomy" id="6326"/>
    <lineage>
        <taxon>Eukaryota</taxon>
        <taxon>Metazoa</taxon>
        <taxon>Ecdysozoa</taxon>
        <taxon>Nematoda</taxon>
        <taxon>Chromadorea</taxon>
        <taxon>Rhabditida</taxon>
        <taxon>Tylenchina</taxon>
        <taxon>Tylenchomorpha</taxon>
        <taxon>Aphelenchoidea</taxon>
        <taxon>Aphelenchoididae</taxon>
        <taxon>Bursaphelenchus</taxon>
    </lineage>
</organism>
<dbReference type="Gene3D" id="3.30.450.20">
    <property type="entry name" value="PAS domain"/>
    <property type="match status" value="1"/>
</dbReference>
<dbReference type="SUPFAM" id="SSF47459">
    <property type="entry name" value="HLH, helix-loop-helix DNA-binding domain"/>
    <property type="match status" value="1"/>
</dbReference>
<dbReference type="PANTHER" id="PTHR23043">
    <property type="entry name" value="HYPOXIA-INDUCIBLE FACTOR 1 ALPHA"/>
    <property type="match status" value="1"/>
</dbReference>
<dbReference type="Gene3D" id="4.10.280.10">
    <property type="entry name" value="Helix-loop-helix DNA-binding domain"/>
    <property type="match status" value="1"/>
</dbReference>
<reference evidence="9" key="1">
    <citation type="submission" date="2016-11" db="UniProtKB">
        <authorList>
            <consortium name="WormBaseParasite"/>
        </authorList>
    </citation>
    <scope>IDENTIFICATION</scope>
</reference>
<feature type="domain" description="PAS" evidence="6">
    <location>
        <begin position="147"/>
        <end position="210"/>
    </location>
</feature>
<dbReference type="AlphaFoldDB" id="A0A1I7SD75"/>
<dbReference type="SMART" id="SM00091">
    <property type="entry name" value="PAS"/>
    <property type="match status" value="1"/>
</dbReference>
<evidence type="ECO:0000256" key="3">
    <source>
        <dbReference type="ARBA" id="ARBA00023015"/>
    </source>
</evidence>
<dbReference type="CDD" id="cd11391">
    <property type="entry name" value="bHLH_PAS"/>
    <property type="match status" value="1"/>
</dbReference>
<dbReference type="GO" id="GO:0046983">
    <property type="term" value="F:protein dimerization activity"/>
    <property type="evidence" value="ECO:0007669"/>
    <property type="project" value="InterPro"/>
</dbReference>
<accession>A0A1I7SD75</accession>
<name>A0A1I7SD75_BURXY</name>
<keyword evidence="2" id="KW-0677">Repeat</keyword>
<dbReference type="Proteomes" id="UP000095284">
    <property type="component" value="Unplaced"/>
</dbReference>
<proteinExistence type="predicted"/>
<feature type="domain" description="BHLH" evidence="7">
    <location>
        <begin position="73"/>
        <end position="127"/>
    </location>
</feature>
<dbReference type="InterPro" id="IPR035965">
    <property type="entry name" value="PAS-like_dom_sf"/>
</dbReference>
<evidence type="ECO:0000259" key="6">
    <source>
        <dbReference type="PROSITE" id="PS50112"/>
    </source>
</evidence>
<keyword evidence="4" id="KW-0804">Transcription</keyword>
<dbReference type="SUPFAM" id="SSF55785">
    <property type="entry name" value="PYP-like sensor domain (PAS domain)"/>
    <property type="match status" value="1"/>
</dbReference>
<dbReference type="InterPro" id="IPR011598">
    <property type="entry name" value="bHLH_dom"/>
</dbReference>
<evidence type="ECO:0000256" key="1">
    <source>
        <dbReference type="ARBA" id="ARBA00004123"/>
    </source>
</evidence>
<dbReference type="Pfam" id="PF00989">
    <property type="entry name" value="PAS"/>
    <property type="match status" value="1"/>
</dbReference>
<evidence type="ECO:0000259" key="7">
    <source>
        <dbReference type="PROSITE" id="PS50888"/>
    </source>
</evidence>
<dbReference type="GO" id="GO:0005634">
    <property type="term" value="C:nucleus"/>
    <property type="evidence" value="ECO:0007669"/>
    <property type="project" value="UniProtKB-SubCell"/>
</dbReference>
<dbReference type="CDD" id="cd00130">
    <property type="entry name" value="PAS"/>
    <property type="match status" value="1"/>
</dbReference>
<dbReference type="InterPro" id="IPR000014">
    <property type="entry name" value="PAS"/>
</dbReference>
<evidence type="ECO:0000313" key="9">
    <source>
        <dbReference type="WBParaSite" id="BXY_1098000.1"/>
    </source>
</evidence>
<sequence length="374" mass="42595">MYINHGCLICMRDGFGNWSGKTALKLESSIIVRASECSGMSNWSDMYSNYNSYGSYPSDVLNDDANENRGVGLLTGHARSVAQERRRQENEQFKRLSLLLPVARAISEKHLDKATVVRLAGTYIKLHHAVNPIKRRPFISPLIDVNLIDILDGFIFCLSYHGDILYVSETVSLHLGLSQVDLCGNSIYSYVHPEDSMVLRRQLIRSQNLELDWFLNLRMKSTLTKRRSKESPKCASGYKVISLEVYRRLDSSLLAFCQPHSVKISNGIKLSKDALVVNLDDQFKVRYSDNHETPFKITSGISLYGIIHPADLDLITEMHRQLNKLGSYRTPIVRITFDGRTYNSEITAIKYNNSTREDDKHFRITMVIIIISPL</sequence>
<dbReference type="Pfam" id="PF00010">
    <property type="entry name" value="HLH"/>
    <property type="match status" value="1"/>
</dbReference>
<comment type="subcellular location">
    <subcellularLocation>
        <location evidence="1">Nucleus</location>
    </subcellularLocation>
</comment>
<protein>
    <submittedName>
        <fullName evidence="9">Aryl hydrocarbon receptor nuclear translocator-like protein 1</fullName>
    </submittedName>
</protein>
<keyword evidence="3" id="KW-0805">Transcription regulation</keyword>
<dbReference type="InterPro" id="IPR013767">
    <property type="entry name" value="PAS_fold"/>
</dbReference>
<dbReference type="WBParaSite" id="BXY_1098000.1">
    <property type="protein sequence ID" value="BXY_1098000.1"/>
    <property type="gene ID" value="BXY_1098000"/>
</dbReference>
<dbReference type="PROSITE" id="PS50888">
    <property type="entry name" value="BHLH"/>
    <property type="match status" value="1"/>
</dbReference>
<evidence type="ECO:0000256" key="5">
    <source>
        <dbReference type="ARBA" id="ARBA00023242"/>
    </source>
</evidence>
<dbReference type="InterPro" id="IPR036638">
    <property type="entry name" value="HLH_DNA-bd_sf"/>
</dbReference>
<evidence type="ECO:0000256" key="4">
    <source>
        <dbReference type="ARBA" id="ARBA00023163"/>
    </source>
</evidence>
<evidence type="ECO:0000256" key="2">
    <source>
        <dbReference type="ARBA" id="ARBA00022737"/>
    </source>
</evidence>